<dbReference type="PANTHER" id="PTHR43591">
    <property type="entry name" value="METHYLTRANSFERASE"/>
    <property type="match status" value="1"/>
</dbReference>
<dbReference type="Gene3D" id="3.40.50.150">
    <property type="entry name" value="Vaccinia Virus protein VP39"/>
    <property type="match status" value="1"/>
</dbReference>
<dbReference type="CDD" id="cd02440">
    <property type="entry name" value="AdoMet_MTases"/>
    <property type="match status" value="1"/>
</dbReference>
<dbReference type="InterPro" id="IPR041698">
    <property type="entry name" value="Methyltransf_25"/>
</dbReference>
<accession>A0ABR4LIQ6</accession>
<organism evidence="2 3">
    <name type="scientific">Aspergillus lucknowensis</name>
    <dbReference type="NCBI Taxonomy" id="176173"/>
    <lineage>
        <taxon>Eukaryota</taxon>
        <taxon>Fungi</taxon>
        <taxon>Dikarya</taxon>
        <taxon>Ascomycota</taxon>
        <taxon>Pezizomycotina</taxon>
        <taxon>Eurotiomycetes</taxon>
        <taxon>Eurotiomycetidae</taxon>
        <taxon>Eurotiales</taxon>
        <taxon>Aspergillaceae</taxon>
        <taxon>Aspergillus</taxon>
        <taxon>Aspergillus subgen. Nidulantes</taxon>
    </lineage>
</organism>
<evidence type="ECO:0000313" key="2">
    <source>
        <dbReference type="EMBL" id="KAL2864412.1"/>
    </source>
</evidence>
<proteinExistence type="predicted"/>
<evidence type="ECO:0000259" key="1">
    <source>
        <dbReference type="Pfam" id="PF13649"/>
    </source>
</evidence>
<sequence>MRNKSPLAEADPWNRLEQNMVSTADGTLRHPLQADSGLDSYSSTLRGCTADGTPDLWSINTPTLPLGQQSWEYHHTCACLLAMGDAEEIYPLARDKAESTRLNNQHKLVLDASGGAIDPSIPLNTVSAVADVATGTGVWLYDARKQINETPGTGTQIYYHGFDISAAQFPENPDEIEFSVHDILKPFPAEHHNRYDLVNVKFLVAAFPESQYPAAVNNLLTILKPGGYLQWIEFDFSAVVDPNGPARNPRSDYVTEPWVKFLEHNNLSLSAPEALETVFKDVGLAKVKHRSALVRGRDHLKPQAREWLLTFFTDMMPLLLLKSGIAASQEQAESEATRRLGELAAYLAEGEIMDVRFGTVVGQKL</sequence>
<dbReference type="RefSeq" id="XP_070883391.1">
    <property type="nucleotide sequence ID" value="XM_071029886.1"/>
</dbReference>
<protein>
    <recommendedName>
        <fullName evidence="1">Methyltransferase domain-containing protein</fullName>
    </recommendedName>
</protein>
<feature type="domain" description="Methyltransferase" evidence="1">
    <location>
        <begin position="129"/>
        <end position="227"/>
    </location>
</feature>
<comment type="caution">
    <text evidence="2">The sequence shown here is derived from an EMBL/GenBank/DDBJ whole genome shotgun (WGS) entry which is preliminary data.</text>
</comment>
<dbReference type="InterPro" id="IPR029063">
    <property type="entry name" value="SAM-dependent_MTases_sf"/>
</dbReference>
<keyword evidence="3" id="KW-1185">Reference proteome</keyword>
<dbReference type="SUPFAM" id="SSF53335">
    <property type="entry name" value="S-adenosyl-L-methionine-dependent methyltransferases"/>
    <property type="match status" value="1"/>
</dbReference>
<dbReference type="PANTHER" id="PTHR43591:SF50">
    <property type="entry name" value="METHYLTRANSFERASE DOMAIN-CONTAINING PROTEIN-RELATED"/>
    <property type="match status" value="1"/>
</dbReference>
<evidence type="ECO:0000313" key="3">
    <source>
        <dbReference type="Proteomes" id="UP001610432"/>
    </source>
</evidence>
<gene>
    <name evidence="2" type="ORF">BJX67DRAFT_361567</name>
</gene>
<name>A0ABR4LIQ6_9EURO</name>
<dbReference type="Proteomes" id="UP001610432">
    <property type="component" value="Unassembled WGS sequence"/>
</dbReference>
<dbReference type="GeneID" id="98144958"/>
<reference evidence="2 3" key="1">
    <citation type="submission" date="2024-07" db="EMBL/GenBank/DDBJ databases">
        <title>Section-level genome sequencing and comparative genomics of Aspergillus sections Usti and Cavernicolus.</title>
        <authorList>
            <consortium name="Lawrence Berkeley National Laboratory"/>
            <person name="Nybo J.L."/>
            <person name="Vesth T.C."/>
            <person name="Theobald S."/>
            <person name="Frisvad J.C."/>
            <person name="Larsen T.O."/>
            <person name="Kjaerboelling I."/>
            <person name="Rothschild-Mancinelli K."/>
            <person name="Lyhne E.K."/>
            <person name="Kogle M.E."/>
            <person name="Barry K."/>
            <person name="Clum A."/>
            <person name="Na H."/>
            <person name="Ledsgaard L."/>
            <person name="Lin J."/>
            <person name="Lipzen A."/>
            <person name="Kuo A."/>
            <person name="Riley R."/>
            <person name="Mondo S."/>
            <person name="Labutti K."/>
            <person name="Haridas S."/>
            <person name="Pangalinan J."/>
            <person name="Salamov A.A."/>
            <person name="Simmons B.A."/>
            <person name="Magnuson J.K."/>
            <person name="Chen J."/>
            <person name="Drula E."/>
            <person name="Henrissat B."/>
            <person name="Wiebenga A."/>
            <person name="Lubbers R.J."/>
            <person name="Gomes A.C."/>
            <person name="Macurrencykelacurrency M.R."/>
            <person name="Stajich J."/>
            <person name="Grigoriev I.V."/>
            <person name="Mortensen U.H."/>
            <person name="De Vries R.P."/>
            <person name="Baker S.E."/>
            <person name="Andersen M.R."/>
        </authorList>
    </citation>
    <scope>NUCLEOTIDE SEQUENCE [LARGE SCALE GENOMIC DNA]</scope>
    <source>
        <strain evidence="2 3">CBS 449.75</strain>
    </source>
</reference>
<dbReference type="EMBL" id="JBFXLQ010000041">
    <property type="protein sequence ID" value="KAL2864412.1"/>
    <property type="molecule type" value="Genomic_DNA"/>
</dbReference>
<dbReference type="Pfam" id="PF13649">
    <property type="entry name" value="Methyltransf_25"/>
    <property type="match status" value="1"/>
</dbReference>